<feature type="chain" id="PRO_5007489407" evidence="1">
    <location>
        <begin position="26"/>
        <end position="355"/>
    </location>
</feature>
<dbReference type="SUPFAM" id="SSF53474">
    <property type="entry name" value="alpha/beta-Hydrolases"/>
    <property type="match status" value="1"/>
</dbReference>
<evidence type="ECO:0000259" key="2">
    <source>
        <dbReference type="Pfam" id="PF02129"/>
    </source>
</evidence>
<gene>
    <name evidence="3" type="ORF">AXK11_08440</name>
</gene>
<dbReference type="AlphaFoldDB" id="A0A139SIK1"/>
<comment type="caution">
    <text evidence="3">The sequence shown here is derived from an EMBL/GenBank/DDBJ whole genome shotgun (WGS) entry which is preliminary data.</text>
</comment>
<dbReference type="GO" id="GO:0016787">
    <property type="term" value="F:hydrolase activity"/>
    <property type="evidence" value="ECO:0007669"/>
    <property type="project" value="UniProtKB-KW"/>
</dbReference>
<dbReference type="Pfam" id="PF02129">
    <property type="entry name" value="Peptidase_S15"/>
    <property type="match status" value="1"/>
</dbReference>
<dbReference type="InterPro" id="IPR000383">
    <property type="entry name" value="Xaa-Pro-like_dom"/>
</dbReference>
<accession>A0A139SIK1</accession>
<dbReference type="RefSeq" id="WP_068631194.1">
    <property type="nucleotide sequence ID" value="NZ_LSZQ01000064.1"/>
</dbReference>
<dbReference type="Gene3D" id="1.10.10.800">
    <property type="match status" value="1"/>
</dbReference>
<evidence type="ECO:0000313" key="3">
    <source>
        <dbReference type="EMBL" id="KXU34402.1"/>
    </source>
</evidence>
<organism evidence="3 4">
    <name type="scientific">Cephaloticoccus primus</name>
    <dbReference type="NCBI Taxonomy" id="1548207"/>
    <lineage>
        <taxon>Bacteria</taxon>
        <taxon>Pseudomonadati</taxon>
        <taxon>Verrucomicrobiota</taxon>
        <taxon>Opitutia</taxon>
        <taxon>Opitutales</taxon>
        <taxon>Opitutaceae</taxon>
        <taxon>Cephaloticoccus</taxon>
    </lineage>
</organism>
<keyword evidence="4" id="KW-1185">Reference proteome</keyword>
<feature type="signal peptide" evidence="1">
    <location>
        <begin position="1"/>
        <end position="25"/>
    </location>
</feature>
<dbReference type="PANTHER" id="PTHR47751">
    <property type="entry name" value="SUPERFAMILY HYDROLASE, PUTATIVE (AFU_ORTHOLOGUE AFUA_2G16580)-RELATED"/>
    <property type="match status" value="1"/>
</dbReference>
<reference evidence="4" key="1">
    <citation type="submission" date="2016-02" db="EMBL/GenBank/DDBJ databases">
        <authorList>
            <person name="Sanders J.G."/>
            <person name="Lin J.Y."/>
            <person name="Wertz J.T."/>
            <person name="Russell J.A."/>
            <person name="Moreau C.S."/>
            <person name="Powell S."/>
        </authorList>
    </citation>
    <scope>NUCLEOTIDE SEQUENCE [LARGE SCALE GENOMIC DNA]</scope>
    <source>
        <strain evidence="4">CAG34</strain>
    </source>
</reference>
<protein>
    <submittedName>
        <fullName evidence="3">Alpha/beta hydrolase</fullName>
    </submittedName>
</protein>
<keyword evidence="3" id="KW-0378">Hydrolase</keyword>
<sequence length="355" mass="38144">MTKSFITRAAIASALAATSAANTNAEDYRDNPFTLTYAGALKANVAGAVNLHPVTYKLNGLDIAANVYTPAHYDPKARAKAWPVIVIAHPNGGVKEQVAGLYAQRLAEHGYITITADAAYQGASGGQPRNVDKPAHRIEDIHGMADFISRYPGADGARIGLLGICGGGGYSLSAAQTDKRIKAVATLSLFNSGRVRRNGFADSQLNSIQERLQQATEARAAEAAGGNIAYTGSAQLTDEQIAALPFALYRQGMHYYQRSHAHPNSTARYTTSSLLDLMRWDATDQVELLTQPLLMIAGSEADTLYMTEDAFAKATGAQSKQLFLIPGAQHIETYWVPEYVDAAVAELRRFYGSTL</sequence>
<dbReference type="EMBL" id="LSZQ01000064">
    <property type="protein sequence ID" value="KXU34402.1"/>
    <property type="molecule type" value="Genomic_DNA"/>
</dbReference>
<dbReference type="OrthoDB" id="9805123at2"/>
<evidence type="ECO:0000256" key="1">
    <source>
        <dbReference type="SAM" id="SignalP"/>
    </source>
</evidence>
<evidence type="ECO:0000313" key="4">
    <source>
        <dbReference type="Proteomes" id="UP000070058"/>
    </source>
</evidence>
<name>A0A139SIK1_9BACT</name>
<proteinExistence type="predicted"/>
<dbReference type="STRING" id="1548207.AXK11_08440"/>
<feature type="domain" description="Xaa-Pro dipeptidyl-peptidase-like" evidence="2">
    <location>
        <begin position="60"/>
        <end position="327"/>
    </location>
</feature>
<dbReference type="InterPro" id="IPR051411">
    <property type="entry name" value="Polyketide_trans_af380"/>
</dbReference>
<dbReference type="Proteomes" id="UP000070058">
    <property type="component" value="Unassembled WGS sequence"/>
</dbReference>
<dbReference type="PANTHER" id="PTHR47751:SF1">
    <property type="entry name" value="SUPERFAMILY HYDROLASE, PUTATIVE (AFU_ORTHOLOGUE AFUA_2G16580)-RELATED"/>
    <property type="match status" value="1"/>
</dbReference>
<dbReference type="Gene3D" id="3.40.50.1820">
    <property type="entry name" value="alpha/beta hydrolase"/>
    <property type="match status" value="1"/>
</dbReference>
<keyword evidence="1" id="KW-0732">Signal</keyword>
<dbReference type="InterPro" id="IPR029058">
    <property type="entry name" value="AB_hydrolase_fold"/>
</dbReference>